<keyword evidence="2" id="KW-0732">Signal</keyword>
<feature type="chain" id="PRO_5005223868" evidence="2">
    <location>
        <begin position="26"/>
        <end position="188"/>
    </location>
</feature>
<dbReference type="EMBL" id="HACM01008421">
    <property type="protein sequence ID" value="CRZ08863.1"/>
    <property type="molecule type" value="Transcribed_RNA"/>
</dbReference>
<reference evidence="3" key="1">
    <citation type="submission" date="2015-04" db="EMBL/GenBank/DDBJ databases">
        <title>The genome sequence of the plant pathogenic Rhizarian Plasmodiophora brassicae reveals insights in its biotrophic life cycle and the origin of chitin synthesis.</title>
        <authorList>
            <person name="Schwelm A."/>
            <person name="Fogelqvist J."/>
            <person name="Knaust A."/>
            <person name="Julke S."/>
            <person name="Lilja T."/>
            <person name="Dhandapani V."/>
            <person name="Bonilla-Rosso G."/>
            <person name="Karlsson M."/>
            <person name="Shevchenko A."/>
            <person name="Choi S.R."/>
            <person name="Kim H.G."/>
            <person name="Park J.Y."/>
            <person name="Lim Y.P."/>
            <person name="Ludwig-Muller J."/>
            <person name="Dixelius C."/>
        </authorList>
    </citation>
    <scope>NUCLEOTIDE SEQUENCE</scope>
    <source>
        <tissue evidence="3">Potato root galls</tissue>
    </source>
</reference>
<dbReference type="AlphaFoldDB" id="A0A0H5R402"/>
<sequence>MDAMMSSKIHVIILFLSIFCYDAHCGESADDSASGSTAAELISNEIVASVPDPSEPVIVGEAPELISVQGIDSLISAFVSDDVEIIRSLSPDEWASLFEVLRPFGFNAEEIADLLRTARAFGNSVNQSSNSGQGLLNNALFNEYWRVPEDRNQHESIDNVPIDPFDSDESDAEELHEKNLRARLVEGR</sequence>
<protein>
    <submittedName>
        <fullName evidence="3">Uncharacterized protein</fullName>
    </submittedName>
</protein>
<proteinExistence type="predicted"/>
<feature type="signal peptide" evidence="2">
    <location>
        <begin position="1"/>
        <end position="25"/>
    </location>
</feature>
<accession>A0A0H5R402</accession>
<evidence type="ECO:0000256" key="2">
    <source>
        <dbReference type="SAM" id="SignalP"/>
    </source>
</evidence>
<name>A0A0H5R402_9EUKA</name>
<feature type="region of interest" description="Disordered" evidence="1">
    <location>
        <begin position="155"/>
        <end position="176"/>
    </location>
</feature>
<evidence type="ECO:0000313" key="3">
    <source>
        <dbReference type="EMBL" id="CRZ08863.1"/>
    </source>
</evidence>
<organism evidence="3">
    <name type="scientific">Spongospora subterranea</name>
    <dbReference type="NCBI Taxonomy" id="70186"/>
    <lineage>
        <taxon>Eukaryota</taxon>
        <taxon>Sar</taxon>
        <taxon>Rhizaria</taxon>
        <taxon>Endomyxa</taxon>
        <taxon>Phytomyxea</taxon>
        <taxon>Plasmodiophorida</taxon>
        <taxon>Plasmodiophoridae</taxon>
        <taxon>Spongospora</taxon>
    </lineage>
</organism>
<evidence type="ECO:0000256" key="1">
    <source>
        <dbReference type="SAM" id="MobiDB-lite"/>
    </source>
</evidence>